<feature type="region of interest" description="Disordered" evidence="1">
    <location>
        <begin position="87"/>
        <end position="144"/>
    </location>
</feature>
<reference evidence="3 4" key="1">
    <citation type="submission" date="2024-02" db="EMBL/GenBank/DDBJ databases">
        <title>De novo assembly and annotation of 12 fungi associated with fruit tree decline syndrome in Ontario, Canada.</title>
        <authorList>
            <person name="Sulman M."/>
            <person name="Ellouze W."/>
            <person name="Ilyukhin E."/>
        </authorList>
    </citation>
    <scope>NUCLEOTIDE SEQUENCE [LARGE SCALE GENOMIC DNA]</scope>
    <source>
        <strain evidence="3 4">M1-105</strain>
    </source>
</reference>
<keyword evidence="4" id="KW-1185">Reference proteome</keyword>
<comment type="caution">
    <text evidence="3">The sequence shown here is derived from an EMBL/GenBank/DDBJ whole genome shotgun (WGS) entry which is preliminary data.</text>
</comment>
<proteinExistence type="predicted"/>
<dbReference type="EMBL" id="JAJVDC020000015">
    <property type="protein sequence ID" value="KAL1634514.1"/>
    <property type="molecule type" value="Genomic_DNA"/>
</dbReference>
<feature type="region of interest" description="Disordered" evidence="1">
    <location>
        <begin position="21"/>
        <end position="44"/>
    </location>
</feature>
<feature type="compositionally biased region" description="Low complexity" evidence="1">
    <location>
        <begin position="102"/>
        <end position="123"/>
    </location>
</feature>
<accession>A0ABR3T4R4</accession>
<name>A0ABR3T4R4_9PEZI</name>
<feature type="chain" id="PRO_5045988284" description="Secreted protein" evidence="2">
    <location>
        <begin position="18"/>
        <end position="238"/>
    </location>
</feature>
<keyword evidence="2" id="KW-0732">Signal</keyword>
<gene>
    <name evidence="3" type="ORF">SLS56_002207</name>
</gene>
<dbReference type="Proteomes" id="UP001521116">
    <property type="component" value="Unassembled WGS sequence"/>
</dbReference>
<feature type="signal peptide" evidence="2">
    <location>
        <begin position="1"/>
        <end position="17"/>
    </location>
</feature>
<evidence type="ECO:0000256" key="1">
    <source>
        <dbReference type="SAM" id="MobiDB-lite"/>
    </source>
</evidence>
<organism evidence="3 4">
    <name type="scientific">Neofusicoccum ribis</name>
    <dbReference type="NCBI Taxonomy" id="45134"/>
    <lineage>
        <taxon>Eukaryota</taxon>
        <taxon>Fungi</taxon>
        <taxon>Dikarya</taxon>
        <taxon>Ascomycota</taxon>
        <taxon>Pezizomycotina</taxon>
        <taxon>Dothideomycetes</taxon>
        <taxon>Dothideomycetes incertae sedis</taxon>
        <taxon>Botryosphaeriales</taxon>
        <taxon>Botryosphaeriaceae</taxon>
        <taxon>Neofusicoccum</taxon>
    </lineage>
</organism>
<evidence type="ECO:0000256" key="2">
    <source>
        <dbReference type="SAM" id="SignalP"/>
    </source>
</evidence>
<evidence type="ECO:0000313" key="4">
    <source>
        <dbReference type="Proteomes" id="UP001521116"/>
    </source>
</evidence>
<sequence length="238" mass="26058">MRFDATLLVLLAAAVSAAPAPAPEAEAEPEANVPDPKGNFYGGGWPGNPGARLFGVPNQWGGPGAFNNRLYGRPLRYDNGFFPNTFDHDPWTPGIQKRSADPEAAPEAEAAATAPDAQPAPDAKGGPDQKFWGGPGPGFGFRFGLPPQARPLNLGWPNPALYPPRRPFGYDDRWDLGYWNGPYNKRRMSKRGEPDTKGVGAKCPTWPYCGGGRYPPWGLDDYDDDDLFEKFFDDDWDD</sequence>
<evidence type="ECO:0008006" key="5">
    <source>
        <dbReference type="Google" id="ProtNLM"/>
    </source>
</evidence>
<evidence type="ECO:0000313" key="3">
    <source>
        <dbReference type="EMBL" id="KAL1634514.1"/>
    </source>
</evidence>
<protein>
    <recommendedName>
        <fullName evidence="5">Secreted protein</fullName>
    </recommendedName>
</protein>